<sequence length="158" mass="16949">MGCMQICGGLVVFLGVIVIAVGFFLASSMLPAAIDKGLLDFQKNDLHVCDGAAAGDKGWDAFQNVNFLEDHSNTESARAYDIYYLYHITNPTAHLGGAVAKVVEVGPFVMRSWDESFDMVVGSDGLSYRYGSVHIFLDGAQIATGPGIVGITETLEEH</sequence>
<keyword evidence="1" id="KW-0472">Membrane</keyword>
<gene>
    <name evidence="2" type="ORF">TrLO_g12989</name>
</gene>
<evidence type="ECO:0000313" key="2">
    <source>
        <dbReference type="EMBL" id="GMI12558.1"/>
    </source>
</evidence>
<dbReference type="OrthoDB" id="18585at2759"/>
<protein>
    <submittedName>
        <fullName evidence="2">Uncharacterized protein</fullName>
    </submittedName>
</protein>
<evidence type="ECO:0000313" key="3">
    <source>
        <dbReference type="Proteomes" id="UP001165122"/>
    </source>
</evidence>
<dbReference type="AlphaFoldDB" id="A0A9W7KUW6"/>
<evidence type="ECO:0000256" key="1">
    <source>
        <dbReference type="SAM" id="Phobius"/>
    </source>
</evidence>
<keyword evidence="1" id="KW-0812">Transmembrane</keyword>
<reference evidence="3" key="1">
    <citation type="journal article" date="2023" name="Commun. Biol.">
        <title>Genome analysis of Parmales, the sister group of diatoms, reveals the evolutionary specialization of diatoms from phago-mixotrophs to photoautotrophs.</title>
        <authorList>
            <person name="Ban H."/>
            <person name="Sato S."/>
            <person name="Yoshikawa S."/>
            <person name="Yamada K."/>
            <person name="Nakamura Y."/>
            <person name="Ichinomiya M."/>
            <person name="Sato N."/>
            <person name="Blanc-Mathieu R."/>
            <person name="Endo H."/>
            <person name="Kuwata A."/>
            <person name="Ogata H."/>
        </authorList>
    </citation>
    <scope>NUCLEOTIDE SEQUENCE [LARGE SCALE GENOMIC DNA]</scope>
    <source>
        <strain evidence="3">NIES 3700</strain>
    </source>
</reference>
<organism evidence="2 3">
    <name type="scientific">Triparma laevis f. longispina</name>
    <dbReference type="NCBI Taxonomy" id="1714387"/>
    <lineage>
        <taxon>Eukaryota</taxon>
        <taxon>Sar</taxon>
        <taxon>Stramenopiles</taxon>
        <taxon>Ochrophyta</taxon>
        <taxon>Bolidophyceae</taxon>
        <taxon>Parmales</taxon>
        <taxon>Triparmaceae</taxon>
        <taxon>Triparma</taxon>
    </lineage>
</organism>
<name>A0A9W7KUW6_9STRA</name>
<accession>A0A9W7KUW6</accession>
<dbReference type="EMBL" id="BRXW01000178">
    <property type="protein sequence ID" value="GMI12558.1"/>
    <property type="molecule type" value="Genomic_DNA"/>
</dbReference>
<feature type="transmembrane region" description="Helical" evidence="1">
    <location>
        <begin position="6"/>
        <end position="26"/>
    </location>
</feature>
<keyword evidence="1" id="KW-1133">Transmembrane helix</keyword>
<comment type="caution">
    <text evidence="2">The sequence shown here is derived from an EMBL/GenBank/DDBJ whole genome shotgun (WGS) entry which is preliminary data.</text>
</comment>
<dbReference type="Proteomes" id="UP001165122">
    <property type="component" value="Unassembled WGS sequence"/>
</dbReference>
<proteinExistence type="predicted"/>
<keyword evidence="3" id="KW-1185">Reference proteome</keyword>